<protein>
    <submittedName>
        <fullName evidence="1">Uncharacterized protein</fullName>
    </submittedName>
</protein>
<dbReference type="EMBL" id="WBMS02000022">
    <property type="protein sequence ID" value="MWA03889.1"/>
    <property type="molecule type" value="Genomic_DNA"/>
</dbReference>
<evidence type="ECO:0000313" key="2">
    <source>
        <dbReference type="Proteomes" id="UP000462055"/>
    </source>
</evidence>
<gene>
    <name evidence="1" type="ORF">F8568_026595</name>
</gene>
<reference evidence="1" key="1">
    <citation type="submission" date="2019-12" db="EMBL/GenBank/DDBJ databases">
        <title>Actinomadura physcomitrii sp. nov., a novel actinomycete isolated from moss [Physcomitrium sphaericum (Ludw) Fuernr].</title>
        <authorList>
            <person name="Zhuang X."/>
        </authorList>
    </citation>
    <scope>NUCLEOTIDE SEQUENCE [LARGE SCALE GENOMIC DNA]</scope>
    <source>
        <strain evidence="1">LD22</strain>
    </source>
</reference>
<dbReference type="AlphaFoldDB" id="A0A6I4MMC2"/>
<comment type="caution">
    <text evidence="1">The sequence shown here is derived from an EMBL/GenBank/DDBJ whole genome shotgun (WGS) entry which is preliminary data.</text>
</comment>
<dbReference type="Proteomes" id="UP000462055">
    <property type="component" value="Unassembled WGS sequence"/>
</dbReference>
<sequence length="272" mass="29181">QTFADLTDGPVAHLPSGHFAANAAWLTCAAITHNLLRAAGCLVRSPWSSNIRCLTPDNLLVLIQNLVHDSRMSSRDLLNDLAAIRHPMPTAPDRDQTSPEALEAAIADVHEARAAFVANLEAAWDGNGPGFDPLLATIEEMDAVKAHADAQIRLLLAYGRAYVTPRPYTLEALGQAAGLSPSGASRAFGADEVVEVGDRTGLRPPASTVTDYDRDAHFHPGQASYTRCTWGGGDKTNPCTDDPKYTVTDKSGTLWACCDNHLPRYLASRPQS</sequence>
<feature type="non-terminal residue" evidence="1">
    <location>
        <position position="1"/>
    </location>
</feature>
<organism evidence="1 2">
    <name type="scientific">Actinomadura physcomitrii</name>
    <dbReference type="NCBI Taxonomy" id="2650748"/>
    <lineage>
        <taxon>Bacteria</taxon>
        <taxon>Bacillati</taxon>
        <taxon>Actinomycetota</taxon>
        <taxon>Actinomycetes</taxon>
        <taxon>Streptosporangiales</taxon>
        <taxon>Thermomonosporaceae</taxon>
        <taxon>Actinomadura</taxon>
    </lineage>
</organism>
<proteinExistence type="predicted"/>
<keyword evidence="2" id="KW-1185">Reference proteome</keyword>
<name>A0A6I4MMC2_9ACTN</name>
<accession>A0A6I4MMC2</accession>
<evidence type="ECO:0000313" key="1">
    <source>
        <dbReference type="EMBL" id="MWA03889.1"/>
    </source>
</evidence>